<comment type="caution">
    <text evidence="1">The sequence shown here is derived from an EMBL/GenBank/DDBJ whole genome shotgun (WGS) entry which is preliminary data.</text>
</comment>
<accession>A0ACC0AL19</accession>
<proteinExistence type="predicted"/>
<keyword evidence="2" id="KW-1185">Reference proteome</keyword>
<dbReference type="Proteomes" id="UP001060085">
    <property type="component" value="Linkage Group LG06"/>
</dbReference>
<sequence length="2054" mass="229601">MAEYVVSFLLEKIACYLIEEAGSLFMDLNLRHQVEWIQGELRRMRCFLKDADSEEGNDERIKNWISDIRDIAYDTDDMVDSFIILRMSRKCGLVTFFHEIISRREMNNQIERVKGRLQQISNSKSVYGIVNIGKERADSDSAGLSRLHEIRRSFPRVSEDVVGLSEDIKAIESEMVHGDSRLSVISIVGMAGIGKTTLAKKVFVSTDVKKHFDCSVWVYVSQDFRAKDTLLDLMNKLMGQEKTDFQSVRNEELIEMISSFLQEKRYMVVLDDMWKCDVWFDLKAAFPDENNGSRIIITTRFKEVAQYADLRVPPRVLSPLNDEDSWRLFSMKLCCSEWKSCSGLPLWAEDIGRKILKKCGGLPLAIVVIAGLLSRKDPTFNEWLKVFQSLHWQLRQDPMQCEEILCLSYKDLPYYLKPCFLYFGLFPEDFEISAKRLMLLWIAEGFVVPRGQEPLEDVAEDYLEELISRSMIEVVKRKSNGKIKTCHAHDLLRELAISKAKEDRFLDVIHGDTHVDYLSRSRRLAIQSGLFPVTKNTHILRALLCFDLNETGFGQLKKLKLLRVLYFEGVYLSHLDSAIGNLIHLRYLGLRGTWLKKLPSSVKYLMNLQTLDLRLTLISPIPRAIWNLHYLRNLYFNKLKEMTINPPRNAALTRLQNLQGICIGSKTQVKNGLDKLTSIRELELHGELFGHEAALANWISRSNNLICLKLKARRTEKIEEFNITNVSIPLSLMLLANHFCLSKLHLRGFVRELCDITEFPPNLTELSLQGTNLMNDPMPKLEKLPNLRILKLKRSSYVGRELVCSSGGFPQLHFLKLSFVSLEKWIIEDGALSNLKQLEIIECKNLKIVPRGLQPVTSLRELKLGFLPYEFGLKVAHKSDPVCHMEIPTRLKIPRRIIMYQRKKLLNSPSLVSHHKFLFFSDQKAAIANQQTETVSLSHITHFNTQCGGKRLKVMALRASATARPPLPPPSSTPPSSSSPLKISVPTKIPNKTSSLQLSLPASTTLSLFALFTVPHDAKALTLPKEQIVSSLNQVETTIDQVQDVGSNVLDVAGKVIGTVVEVVKPGIDVALPFLKQAGEQALKIASPAISEASKKAQEAIQGSGFDTQPVVTAAKTVADAAQQTTKVIEDAKPIASSTMETISTSDPVTIVYAGGAFFLAYLLLPPVFSAISFNLRGYKGELTPAQTLDAMCSKNYVMIDIRSEKDKDKAGIPRLPSAAKNQLISIPLEELPSKIRNLVRSSKRVEAELVALKISYLKKINKGSNLVILDSYSDSAKIVARTLTNLGFKNTWIVTDGFSGSRGWLQSRLGTDSYNFSFAQLRIDHIGIGKVMAQTQKSLDSITVEDIAALGIASQVADKLHQKLTEIISNCGAASPRTWQRISKELLHPELPFPFHQMLYYGCYKDFGPDPPAWLPDLEDAKATNVGQLLEKRGKEFLGSKYREPILSFSDFQEFSVSNPEVYWKTILDEMNISFATSPECILRENPSYPGGQWLPGAYVNPAKNCLSLNKKRSLDDSVIVWRDEGDDQLTLQKMTLKELRSRVWLVAFALETLGLEKGSSIAIDMPMDVNSVVIYLAIVLAGYVVVSIADSFAPNEIDTRVKLSKAKAIFTQDLILRGDRRIPLYRRVVDAQSPMAIVIPTRGSSFSQELRDGDISWYDFLRRAEGSKEVEFAAVEQPIETFTNILFSSGTTGEPKAIPWTVATPFKAAADGWCHMDIRKGDTVAWPTNLGWMMGPWLVYASLLNGASIALYNGSPLGSGFAKFVQDAKVTMLGVIPSIVRTWKTTNCTAGYDWSSIRCFGSTGEASSVDEYLWLMARAHYKPVIEYCGGTEIGGGFISGSLVQPQSLAAFSTAAMGCSLFILGEDGYPLPPNVPGMGELALGPFMFGASSTLLNADHFEVYFEGMPVWNGRVLRRHGDVFERTSNGYYHAHGRADDTMNLGGIKVSSVEIERICNAVDGNILETAAIGVPPPGGGPEKLAIAVVFKDPESSTTNLNALMQAFNSALQRKLNPLFKVSNIIPLPSLPRTATNKVMRRVLRQQFTQIDKNPKL</sequence>
<organism evidence="1 2">
    <name type="scientific">Catharanthus roseus</name>
    <name type="common">Madagascar periwinkle</name>
    <name type="synonym">Vinca rosea</name>
    <dbReference type="NCBI Taxonomy" id="4058"/>
    <lineage>
        <taxon>Eukaryota</taxon>
        <taxon>Viridiplantae</taxon>
        <taxon>Streptophyta</taxon>
        <taxon>Embryophyta</taxon>
        <taxon>Tracheophyta</taxon>
        <taxon>Spermatophyta</taxon>
        <taxon>Magnoliopsida</taxon>
        <taxon>eudicotyledons</taxon>
        <taxon>Gunneridae</taxon>
        <taxon>Pentapetalae</taxon>
        <taxon>asterids</taxon>
        <taxon>lamiids</taxon>
        <taxon>Gentianales</taxon>
        <taxon>Apocynaceae</taxon>
        <taxon>Rauvolfioideae</taxon>
        <taxon>Vinceae</taxon>
        <taxon>Catharanthinae</taxon>
        <taxon>Catharanthus</taxon>
    </lineage>
</organism>
<evidence type="ECO:0000313" key="1">
    <source>
        <dbReference type="EMBL" id="KAI5660128.1"/>
    </source>
</evidence>
<dbReference type="EMBL" id="CM044706">
    <property type="protein sequence ID" value="KAI5660128.1"/>
    <property type="molecule type" value="Genomic_DNA"/>
</dbReference>
<gene>
    <name evidence="1" type="ORF">M9H77_28921</name>
</gene>
<protein>
    <submittedName>
        <fullName evidence="1">Uncharacterized protein</fullName>
    </submittedName>
</protein>
<reference evidence="2" key="1">
    <citation type="journal article" date="2023" name="Nat. Plants">
        <title>Single-cell RNA sequencing provides a high-resolution roadmap for understanding the multicellular compartmentation of specialized metabolism.</title>
        <authorList>
            <person name="Sun S."/>
            <person name="Shen X."/>
            <person name="Li Y."/>
            <person name="Li Y."/>
            <person name="Wang S."/>
            <person name="Li R."/>
            <person name="Zhang H."/>
            <person name="Shen G."/>
            <person name="Guo B."/>
            <person name="Wei J."/>
            <person name="Xu J."/>
            <person name="St-Pierre B."/>
            <person name="Chen S."/>
            <person name="Sun C."/>
        </authorList>
    </citation>
    <scope>NUCLEOTIDE SEQUENCE [LARGE SCALE GENOMIC DNA]</scope>
</reference>
<evidence type="ECO:0000313" key="2">
    <source>
        <dbReference type="Proteomes" id="UP001060085"/>
    </source>
</evidence>
<name>A0ACC0AL19_CATRO</name>